<keyword evidence="7" id="KW-0408">Iron</keyword>
<evidence type="ECO:0000313" key="13">
    <source>
        <dbReference type="EMBL" id="GAA4651603.1"/>
    </source>
</evidence>
<evidence type="ECO:0000256" key="8">
    <source>
        <dbReference type="ARBA" id="ARBA00023098"/>
    </source>
</evidence>
<sequence>MGIDPSWYKGLLQLSAWEVVGATLVLTHITILSVTLYLHRFSAHNAIDLHPVIQHFFRFWLWLTTGMNTKEWTAIHRKHHAVCETADDPHSPVVRGLNEVLWRGSELYRAEAKNEETLRRFGQRCPEDWVERNVYSRFSGLGITLMFLADVTLFGVIGITVWAVQMIWSPVFAAGVINGIGHYFGYRNFECKDNARNLVPWGILIGGEELHNNHHTYPNSAKFSVRFWEFDIGWVWIRAFKSLGLAKVKFTRPLVYRDITKKDIDHDTILAVINNRFQIMDNYRRTVIGPLVKNELAKAEGKKRQILRRAKKLLSREDALLKPDHVERLNTIVESSHALKVIYEKRLALQAIWQTFKDKNDRIEALREWCRQAEASGIRALQDFAMQLRTYTLPQMA</sequence>
<feature type="transmembrane region" description="Helical" evidence="10">
    <location>
        <begin position="167"/>
        <end position="186"/>
    </location>
</feature>
<comment type="caution">
    <text evidence="13">The sequence shown here is derived from an EMBL/GenBank/DDBJ whole genome shotgun (WGS) entry which is preliminary data.</text>
</comment>
<keyword evidence="6" id="KW-0560">Oxidoreductase</keyword>
<dbReference type="EMBL" id="BAABFL010000457">
    <property type="protein sequence ID" value="GAA4651603.1"/>
    <property type="molecule type" value="Genomic_DNA"/>
</dbReference>
<keyword evidence="9 10" id="KW-0472">Membrane</keyword>
<feature type="transmembrane region" description="Helical" evidence="10">
    <location>
        <begin position="141"/>
        <end position="161"/>
    </location>
</feature>
<dbReference type="CDD" id="cd03505">
    <property type="entry name" value="Delta9-FADS-like"/>
    <property type="match status" value="1"/>
</dbReference>
<protein>
    <submittedName>
        <fullName evidence="13">Acyl-CoA desaturase</fullName>
    </submittedName>
</protein>
<evidence type="ECO:0000256" key="4">
    <source>
        <dbReference type="ARBA" id="ARBA00022832"/>
    </source>
</evidence>
<dbReference type="InterPro" id="IPR015876">
    <property type="entry name" value="Acyl-CoA_DS"/>
</dbReference>
<dbReference type="InterPro" id="IPR002560">
    <property type="entry name" value="Transposase_DDE"/>
</dbReference>
<dbReference type="InterPro" id="IPR005804">
    <property type="entry name" value="FA_desaturase_dom"/>
</dbReference>
<evidence type="ECO:0000256" key="1">
    <source>
        <dbReference type="ARBA" id="ARBA00004141"/>
    </source>
</evidence>
<evidence type="ECO:0000256" key="10">
    <source>
        <dbReference type="SAM" id="Phobius"/>
    </source>
</evidence>
<evidence type="ECO:0000256" key="3">
    <source>
        <dbReference type="ARBA" id="ARBA00022692"/>
    </source>
</evidence>
<feature type="domain" description="Transposase IS204/IS1001/IS1096/IS1165 DDE" evidence="12">
    <location>
        <begin position="293"/>
        <end position="391"/>
    </location>
</feature>
<evidence type="ECO:0000256" key="6">
    <source>
        <dbReference type="ARBA" id="ARBA00023002"/>
    </source>
</evidence>
<comment type="similarity">
    <text evidence="2">Belongs to the fatty acid desaturase type 2 family.</text>
</comment>
<dbReference type="Pfam" id="PF00487">
    <property type="entry name" value="FA_desaturase"/>
    <property type="match status" value="1"/>
</dbReference>
<proteinExistence type="inferred from homology"/>
<dbReference type="RefSeq" id="WP_345198013.1">
    <property type="nucleotide sequence ID" value="NZ_BAABFL010000457.1"/>
</dbReference>
<keyword evidence="3 10" id="KW-0812">Transmembrane</keyword>
<evidence type="ECO:0000313" key="14">
    <source>
        <dbReference type="Proteomes" id="UP001500604"/>
    </source>
</evidence>
<evidence type="ECO:0000256" key="5">
    <source>
        <dbReference type="ARBA" id="ARBA00022989"/>
    </source>
</evidence>
<evidence type="ECO:0000256" key="9">
    <source>
        <dbReference type="ARBA" id="ARBA00023136"/>
    </source>
</evidence>
<organism evidence="13 14">
    <name type="scientific">Kistimonas scapharcae</name>
    <dbReference type="NCBI Taxonomy" id="1036133"/>
    <lineage>
        <taxon>Bacteria</taxon>
        <taxon>Pseudomonadati</taxon>
        <taxon>Pseudomonadota</taxon>
        <taxon>Gammaproteobacteria</taxon>
        <taxon>Oceanospirillales</taxon>
        <taxon>Endozoicomonadaceae</taxon>
        <taxon>Kistimonas</taxon>
    </lineage>
</organism>
<evidence type="ECO:0000256" key="7">
    <source>
        <dbReference type="ARBA" id="ARBA00023004"/>
    </source>
</evidence>
<accession>A0ABP8V5S1</accession>
<feature type="domain" description="Fatty acid desaturase" evidence="11">
    <location>
        <begin position="16"/>
        <end position="238"/>
    </location>
</feature>
<dbReference type="Pfam" id="PF01610">
    <property type="entry name" value="DDE_Tnp_ISL3"/>
    <property type="match status" value="1"/>
</dbReference>
<comment type="subcellular location">
    <subcellularLocation>
        <location evidence="1">Membrane</location>
        <topology evidence="1">Multi-pass membrane protein</topology>
    </subcellularLocation>
</comment>
<keyword evidence="5 10" id="KW-1133">Transmembrane helix</keyword>
<reference evidence="14" key="1">
    <citation type="journal article" date="2019" name="Int. J. Syst. Evol. Microbiol.">
        <title>The Global Catalogue of Microorganisms (GCM) 10K type strain sequencing project: providing services to taxonomists for standard genome sequencing and annotation.</title>
        <authorList>
            <consortium name="The Broad Institute Genomics Platform"/>
            <consortium name="The Broad Institute Genome Sequencing Center for Infectious Disease"/>
            <person name="Wu L."/>
            <person name="Ma J."/>
        </authorList>
    </citation>
    <scope>NUCLEOTIDE SEQUENCE [LARGE SCALE GENOMIC DNA]</scope>
    <source>
        <strain evidence="14">JCM 17805</strain>
    </source>
</reference>
<keyword evidence="4" id="KW-0276">Fatty acid metabolism</keyword>
<name>A0ABP8V5S1_9GAMM</name>
<keyword evidence="14" id="KW-1185">Reference proteome</keyword>
<dbReference type="PANTHER" id="PTHR11351">
    <property type="entry name" value="ACYL-COA DESATURASE"/>
    <property type="match status" value="1"/>
</dbReference>
<feature type="transmembrane region" description="Helical" evidence="10">
    <location>
        <begin position="20"/>
        <end position="38"/>
    </location>
</feature>
<evidence type="ECO:0000259" key="11">
    <source>
        <dbReference type="Pfam" id="PF00487"/>
    </source>
</evidence>
<evidence type="ECO:0000259" key="12">
    <source>
        <dbReference type="Pfam" id="PF01610"/>
    </source>
</evidence>
<gene>
    <name evidence="13" type="ORF">GCM10023116_38870</name>
</gene>
<dbReference type="Proteomes" id="UP001500604">
    <property type="component" value="Unassembled WGS sequence"/>
</dbReference>
<dbReference type="PANTHER" id="PTHR11351:SF33">
    <property type="entry name" value="DELTA-9 FATTY ACID DESATURASE, DESA"/>
    <property type="match status" value="1"/>
</dbReference>
<keyword evidence="8" id="KW-0443">Lipid metabolism</keyword>
<evidence type="ECO:0000256" key="2">
    <source>
        <dbReference type="ARBA" id="ARBA00008749"/>
    </source>
</evidence>